<dbReference type="RefSeq" id="XP_024389877.1">
    <property type="nucleotide sequence ID" value="XM_024534109.2"/>
</dbReference>
<dbReference type="Gramene" id="Pp3c12_15120V3.3">
    <property type="protein sequence ID" value="Pp3c12_15120V3.3"/>
    <property type="gene ID" value="Pp3c12_15120"/>
</dbReference>
<dbReference type="KEGG" id="ppp:112289156"/>
<keyword evidence="1" id="KW-0112">Calmodulin-binding</keyword>
<dbReference type="RefSeq" id="XP_024389879.1">
    <property type="nucleotide sequence ID" value="XM_024534111.2"/>
</dbReference>
<organism evidence="5">
    <name type="scientific">Physcomitrium patens</name>
    <name type="common">Spreading-leaved earth moss</name>
    <name type="synonym">Physcomitrella patens</name>
    <dbReference type="NCBI Taxonomy" id="3218"/>
    <lineage>
        <taxon>Eukaryota</taxon>
        <taxon>Viridiplantae</taxon>
        <taxon>Streptophyta</taxon>
        <taxon>Embryophyta</taxon>
        <taxon>Bryophyta</taxon>
        <taxon>Bryophytina</taxon>
        <taxon>Bryopsida</taxon>
        <taxon>Funariidae</taxon>
        <taxon>Funariales</taxon>
        <taxon>Funariaceae</taxon>
        <taxon>Physcomitrium</taxon>
    </lineage>
</organism>
<feature type="domain" description="DUF4005" evidence="4">
    <location>
        <begin position="532"/>
        <end position="613"/>
    </location>
</feature>
<dbReference type="EnsemblPlants" id="Pp3c12_15120V3.4">
    <property type="protein sequence ID" value="Pp3c12_15120V3.4"/>
    <property type="gene ID" value="Pp3c12_15120"/>
</dbReference>
<reference evidence="5 7" key="1">
    <citation type="journal article" date="2008" name="Science">
        <title>The Physcomitrella genome reveals evolutionary insights into the conquest of land by plants.</title>
        <authorList>
            <person name="Rensing S."/>
            <person name="Lang D."/>
            <person name="Zimmer A."/>
            <person name="Terry A."/>
            <person name="Salamov A."/>
            <person name="Shapiro H."/>
            <person name="Nishiyama T."/>
            <person name="Perroud P.-F."/>
            <person name="Lindquist E."/>
            <person name="Kamisugi Y."/>
            <person name="Tanahashi T."/>
            <person name="Sakakibara K."/>
            <person name="Fujita T."/>
            <person name="Oishi K."/>
            <person name="Shin-I T."/>
            <person name="Kuroki Y."/>
            <person name="Toyoda A."/>
            <person name="Suzuki Y."/>
            <person name="Hashimoto A."/>
            <person name="Yamaguchi K."/>
            <person name="Sugano A."/>
            <person name="Kohara Y."/>
            <person name="Fujiyama A."/>
            <person name="Anterola A."/>
            <person name="Aoki S."/>
            <person name="Ashton N."/>
            <person name="Barbazuk W.B."/>
            <person name="Barker E."/>
            <person name="Bennetzen J."/>
            <person name="Bezanilla M."/>
            <person name="Blankenship R."/>
            <person name="Cho S.H."/>
            <person name="Dutcher S."/>
            <person name="Estelle M."/>
            <person name="Fawcett J.A."/>
            <person name="Gundlach H."/>
            <person name="Hanada K."/>
            <person name="Heyl A."/>
            <person name="Hicks K.A."/>
            <person name="Hugh J."/>
            <person name="Lohr M."/>
            <person name="Mayer K."/>
            <person name="Melkozernov A."/>
            <person name="Murata T."/>
            <person name="Nelson D."/>
            <person name="Pils B."/>
            <person name="Prigge M."/>
            <person name="Reiss B."/>
            <person name="Renner T."/>
            <person name="Rombauts S."/>
            <person name="Rushton P."/>
            <person name="Sanderfoot A."/>
            <person name="Schween G."/>
            <person name="Shiu S.-H."/>
            <person name="Stueber K."/>
            <person name="Theodoulou F.L."/>
            <person name="Tu H."/>
            <person name="Van de Peer Y."/>
            <person name="Verrier P.J."/>
            <person name="Waters E."/>
            <person name="Wood A."/>
            <person name="Yang L."/>
            <person name="Cove D."/>
            <person name="Cuming A."/>
            <person name="Hasebe M."/>
            <person name="Lucas S."/>
            <person name="Mishler D.B."/>
            <person name="Reski R."/>
            <person name="Grigoriev I."/>
            <person name="Quatrano R.S."/>
            <person name="Boore J.L."/>
        </authorList>
    </citation>
    <scope>NUCLEOTIDE SEQUENCE [LARGE SCALE GENOMIC DNA]</scope>
    <source>
        <strain evidence="6 7">cv. Gransden 2004</strain>
    </source>
</reference>
<dbReference type="Proteomes" id="UP000006727">
    <property type="component" value="Chromosome 12"/>
</dbReference>
<feature type="compositionally biased region" description="Basic and acidic residues" evidence="3">
    <location>
        <begin position="65"/>
        <end position="74"/>
    </location>
</feature>
<feature type="region of interest" description="Disordered" evidence="3">
    <location>
        <begin position="212"/>
        <end position="245"/>
    </location>
</feature>
<dbReference type="FunCoup" id="A0A2K1JQX3">
    <property type="interactions" value="2333"/>
</dbReference>
<dbReference type="RefSeq" id="XP_024389880.1">
    <property type="nucleotide sequence ID" value="XM_024534112.2"/>
</dbReference>
<reference evidence="6" key="3">
    <citation type="submission" date="2020-12" db="UniProtKB">
        <authorList>
            <consortium name="EnsemblPlants"/>
        </authorList>
    </citation>
    <scope>IDENTIFICATION</scope>
</reference>
<dbReference type="Pfam" id="PF13178">
    <property type="entry name" value="DUF4005"/>
    <property type="match status" value="1"/>
</dbReference>
<dbReference type="PaxDb" id="3218-PP1S70_114V6.1"/>
<feature type="compositionally biased region" description="Low complexity" evidence="3">
    <location>
        <begin position="362"/>
        <end position="377"/>
    </location>
</feature>
<dbReference type="AlphaFoldDB" id="A0A2K1JQX3"/>
<dbReference type="PANTHER" id="PTHR32295">
    <property type="entry name" value="IQ-DOMAIN 5-RELATED"/>
    <property type="match status" value="1"/>
</dbReference>
<evidence type="ECO:0000259" key="4">
    <source>
        <dbReference type="Pfam" id="PF13178"/>
    </source>
</evidence>
<dbReference type="OrthoDB" id="1905649at2759"/>
<dbReference type="RefSeq" id="XP_024389876.1">
    <property type="nucleotide sequence ID" value="XM_024534108.2"/>
</dbReference>
<feature type="compositionally biased region" description="Polar residues" evidence="3">
    <location>
        <begin position="335"/>
        <end position="350"/>
    </location>
</feature>
<dbReference type="RefSeq" id="XP_024389885.1">
    <property type="nucleotide sequence ID" value="XM_024534117.2"/>
</dbReference>
<name>A0A2K1JQX3_PHYPA</name>
<feature type="region of interest" description="Disordered" evidence="3">
    <location>
        <begin position="413"/>
        <end position="655"/>
    </location>
</feature>
<proteinExistence type="inferred from homology"/>
<reference evidence="5 7" key="2">
    <citation type="journal article" date="2018" name="Plant J.">
        <title>The Physcomitrella patens chromosome-scale assembly reveals moss genome structure and evolution.</title>
        <authorList>
            <person name="Lang D."/>
            <person name="Ullrich K.K."/>
            <person name="Murat F."/>
            <person name="Fuchs J."/>
            <person name="Jenkins J."/>
            <person name="Haas F.B."/>
            <person name="Piednoel M."/>
            <person name="Gundlach H."/>
            <person name="Van Bel M."/>
            <person name="Meyberg R."/>
            <person name="Vives C."/>
            <person name="Morata J."/>
            <person name="Symeonidi A."/>
            <person name="Hiss M."/>
            <person name="Muchero W."/>
            <person name="Kamisugi Y."/>
            <person name="Saleh O."/>
            <person name="Blanc G."/>
            <person name="Decker E.L."/>
            <person name="van Gessel N."/>
            <person name="Grimwood J."/>
            <person name="Hayes R.D."/>
            <person name="Graham S.W."/>
            <person name="Gunter L.E."/>
            <person name="McDaniel S.F."/>
            <person name="Hoernstein S.N.W."/>
            <person name="Larsson A."/>
            <person name="Li F.W."/>
            <person name="Perroud P.F."/>
            <person name="Phillips J."/>
            <person name="Ranjan P."/>
            <person name="Rokshar D.S."/>
            <person name="Rothfels C.J."/>
            <person name="Schneider L."/>
            <person name="Shu S."/>
            <person name="Stevenson D.W."/>
            <person name="Thummler F."/>
            <person name="Tillich M."/>
            <person name="Villarreal Aguilar J.C."/>
            <person name="Widiez T."/>
            <person name="Wong G.K."/>
            <person name="Wymore A."/>
            <person name="Zhang Y."/>
            <person name="Zimmer A.D."/>
            <person name="Quatrano R.S."/>
            <person name="Mayer K.F.X."/>
            <person name="Goodstein D."/>
            <person name="Casacuberta J.M."/>
            <person name="Vandepoele K."/>
            <person name="Reski R."/>
            <person name="Cuming A.C."/>
            <person name="Tuskan G.A."/>
            <person name="Maumus F."/>
            <person name="Salse J."/>
            <person name="Schmutz J."/>
            <person name="Rensing S.A."/>
        </authorList>
    </citation>
    <scope>NUCLEOTIDE SEQUENCE [LARGE SCALE GENOMIC DNA]</scope>
    <source>
        <strain evidence="6 7">cv. Gransden 2004</strain>
    </source>
</reference>
<evidence type="ECO:0000313" key="5">
    <source>
        <dbReference type="EMBL" id="PNR43937.1"/>
    </source>
</evidence>
<evidence type="ECO:0000313" key="6">
    <source>
        <dbReference type="EnsemblPlants" id="Pp3c12_15120V3.1"/>
    </source>
</evidence>
<dbReference type="RefSeq" id="XP_024389883.1">
    <property type="nucleotide sequence ID" value="XM_024534115.2"/>
</dbReference>
<dbReference type="EnsemblPlants" id="Pp3c12_15120V3.2">
    <property type="protein sequence ID" value="Pp3c12_15120V3.2"/>
    <property type="gene ID" value="Pp3c12_15120"/>
</dbReference>
<dbReference type="InterPro" id="IPR025064">
    <property type="entry name" value="DUF4005"/>
</dbReference>
<dbReference type="Gramene" id="Pp3c12_15120V3.1">
    <property type="protein sequence ID" value="Pp3c12_15120V3.1"/>
    <property type="gene ID" value="Pp3c12_15120"/>
</dbReference>
<sequence>MGRSNKTTEWFKAVKKVFRSPSKERPSVPEDLKVDEDEKPFAKHDLSSISQKAQTPHSVPPAEITTHDEVESEHIREQPMVTSEVVGQAISPLVSHKENKVTEEDNSSSTVAHELLQHQFDDDDDDDESTVSEEDEAAVRIQQRFNDPAASIGLVRLQALVRGHQVRRQAATTLRTMEGIVRVQAVFRGRCVRKSKVGKAVRSRIACTRRLSSRGGKLGDAKRSDKQDNEPESNGGEGKPDNRKRAVPYLLTQQLKKNAPKRRSHQLLVDYDPDQPHSGWAWLELWTNARPWENRKAQDPLVHSNETISSRRNSEYATKEVDVNTLKVKYYEDSLSNPTPAKPFGSSTLSDQKETPEWVALTSSPAPAHAPPSRTTAYSHRAHSKQAPIDFLVHPGEEEDETSQLKQRIQEVQISLGHAKTTSACPAGSEDSNPIPSSPQTSDTWLPELETPPGLDGSSEAMQQLVLPEAHRSKEGDKNGALLSDSSSLAPSANREHQSEDVSTPNGKDSGSEVANGHTSNVHQENGDKRATPVEKAGENGDSPIASKRTTCRYMTATKSAVAKFRSASNPKTRAPDTPESPAGVQKRYSFGGATSAKAAENSAKGTSGTRKSSSFQNRRSPSPKTEKPPSAEAVAASPARRNSLGSAEGKRWRT</sequence>
<dbReference type="GO" id="GO:0005516">
    <property type="term" value="F:calmodulin binding"/>
    <property type="evidence" value="ECO:0007669"/>
    <property type="project" value="UniProtKB-KW"/>
</dbReference>
<feature type="compositionally biased region" description="Low complexity" evidence="3">
    <location>
        <begin position="631"/>
        <end position="640"/>
    </location>
</feature>
<gene>
    <name evidence="6" type="primary">LOC112289156</name>
    <name evidence="5" type="ORF">PHYPA_016320</name>
</gene>
<evidence type="ECO:0000313" key="7">
    <source>
        <dbReference type="Proteomes" id="UP000006727"/>
    </source>
</evidence>
<accession>A0A2K1JQX3</accession>
<feature type="compositionally biased region" description="Polar residues" evidence="3">
    <location>
        <begin position="604"/>
        <end position="624"/>
    </location>
</feature>
<feature type="compositionally biased region" description="Low complexity" evidence="3">
    <location>
        <begin position="481"/>
        <end position="493"/>
    </location>
</feature>
<dbReference type="GeneID" id="112289156"/>
<feature type="compositionally biased region" description="Polar residues" evidence="3">
    <location>
        <begin position="420"/>
        <end position="444"/>
    </location>
</feature>
<feature type="region of interest" description="Disordered" evidence="3">
    <location>
        <begin position="335"/>
        <end position="383"/>
    </location>
</feature>
<dbReference type="RefSeq" id="XP_073393918.1">
    <property type="nucleotide sequence ID" value="XM_073537817.1"/>
</dbReference>
<protein>
    <recommendedName>
        <fullName evidence="4">DUF4005 domain-containing protein</fullName>
    </recommendedName>
</protein>
<dbReference type="Gramene" id="Pp3c12_15120V3.2">
    <property type="protein sequence ID" value="Pp3c12_15120V3.2"/>
    <property type="gene ID" value="Pp3c12_15120"/>
</dbReference>
<evidence type="ECO:0000256" key="3">
    <source>
        <dbReference type="SAM" id="MobiDB-lite"/>
    </source>
</evidence>
<dbReference type="PANTHER" id="PTHR32295:SF6">
    <property type="entry name" value="PROTEIN IQ-DOMAIN 18"/>
    <property type="match status" value="1"/>
</dbReference>
<feature type="compositionally biased region" description="Polar residues" evidence="3">
    <location>
        <begin position="47"/>
        <end position="57"/>
    </location>
</feature>
<keyword evidence="7" id="KW-1185">Reference proteome</keyword>
<dbReference type="PROSITE" id="PS50096">
    <property type="entry name" value="IQ"/>
    <property type="match status" value="1"/>
</dbReference>
<dbReference type="RefSeq" id="XP_024389881.1">
    <property type="nucleotide sequence ID" value="XM_024534113.2"/>
</dbReference>
<feature type="compositionally biased region" description="Basic and acidic residues" evidence="3">
    <location>
        <begin position="469"/>
        <end position="478"/>
    </location>
</feature>
<evidence type="ECO:0000256" key="2">
    <source>
        <dbReference type="ARBA" id="ARBA00024341"/>
    </source>
</evidence>
<dbReference type="Gramene" id="Pp3c12_15120V3.4">
    <property type="protein sequence ID" value="Pp3c12_15120V3.4"/>
    <property type="gene ID" value="Pp3c12_15120"/>
</dbReference>
<feature type="compositionally biased region" description="Basic and acidic residues" evidence="3">
    <location>
        <begin position="525"/>
        <end position="539"/>
    </location>
</feature>
<dbReference type="EnsemblPlants" id="Pp3c12_15120V3.1">
    <property type="protein sequence ID" value="Pp3c12_15120V3.1"/>
    <property type="gene ID" value="Pp3c12_15120"/>
</dbReference>
<dbReference type="RefSeq" id="XP_024389875.1">
    <property type="nucleotide sequence ID" value="XM_024534107.2"/>
</dbReference>
<feature type="compositionally biased region" description="Basic and acidic residues" evidence="3">
    <location>
        <begin position="21"/>
        <end position="32"/>
    </location>
</feature>
<feature type="compositionally biased region" description="Basic and acidic residues" evidence="3">
    <location>
        <begin position="217"/>
        <end position="229"/>
    </location>
</feature>
<dbReference type="EnsemblPlants" id="Pp3c12_15120V3.3">
    <property type="protein sequence ID" value="Pp3c12_15120V3.3"/>
    <property type="gene ID" value="Pp3c12_15120"/>
</dbReference>
<feature type="region of interest" description="Disordered" evidence="3">
    <location>
        <begin position="19"/>
        <end position="74"/>
    </location>
</feature>
<comment type="similarity">
    <text evidence="2">Belongs to the IQD family.</text>
</comment>
<dbReference type="EMBL" id="ABEU02000012">
    <property type="protein sequence ID" value="PNR43937.1"/>
    <property type="molecule type" value="Genomic_DNA"/>
</dbReference>
<evidence type="ECO:0000256" key="1">
    <source>
        <dbReference type="ARBA" id="ARBA00022860"/>
    </source>
</evidence>